<dbReference type="EMBL" id="FMIA01000002">
    <property type="protein sequence ID" value="SCL52611.1"/>
    <property type="molecule type" value="Genomic_DNA"/>
</dbReference>
<sequence length="85" mass="10280">MVYRSKRNLLTPVEVRWQRFPLTGLGRRGLSPEAVARFLRRVETDLGVLYGEVVDARDQVRRYERALKEWQSEQWRSNQRRYRDG</sequence>
<dbReference type="InterPro" id="IPR019933">
    <property type="entry name" value="DivIVA_domain"/>
</dbReference>
<dbReference type="Gene3D" id="6.10.250.660">
    <property type="match status" value="1"/>
</dbReference>
<reference evidence="1 2" key="1">
    <citation type="submission" date="2016-06" db="EMBL/GenBank/DDBJ databases">
        <authorList>
            <person name="Kjaerup R.B."/>
            <person name="Dalgaard T.S."/>
            <person name="Juul-Madsen H.R."/>
        </authorList>
    </citation>
    <scope>NUCLEOTIDE SEQUENCE [LARGE SCALE GENOMIC DNA]</scope>
    <source>
        <strain evidence="1 2">DSM 45577</strain>
    </source>
</reference>
<dbReference type="NCBIfam" id="TIGR03544">
    <property type="entry name" value="DivI1A_domain"/>
    <property type="match status" value="1"/>
</dbReference>
<dbReference type="AlphaFoldDB" id="A0A1C6UF89"/>
<dbReference type="STRING" id="683228.GA0070617_2129"/>
<name>A0A1C6UF89_9ACTN</name>
<keyword evidence="2" id="KW-1185">Reference proteome</keyword>
<dbReference type="RefSeq" id="WP_175440488.1">
    <property type="nucleotide sequence ID" value="NZ_BMMJ01000004.1"/>
</dbReference>
<evidence type="ECO:0000313" key="2">
    <source>
        <dbReference type="Proteomes" id="UP000198937"/>
    </source>
</evidence>
<gene>
    <name evidence="1" type="ORF">GA0070617_2129</name>
</gene>
<protein>
    <submittedName>
        <fullName evidence="1">DivIVA domain-containing protein</fullName>
    </submittedName>
</protein>
<proteinExistence type="predicted"/>
<accession>A0A1C6UF89</accession>
<organism evidence="1 2">
    <name type="scientific">Micromonospora yangpuensis</name>
    <dbReference type="NCBI Taxonomy" id="683228"/>
    <lineage>
        <taxon>Bacteria</taxon>
        <taxon>Bacillati</taxon>
        <taxon>Actinomycetota</taxon>
        <taxon>Actinomycetes</taxon>
        <taxon>Micromonosporales</taxon>
        <taxon>Micromonosporaceae</taxon>
        <taxon>Micromonospora</taxon>
    </lineage>
</organism>
<dbReference type="Proteomes" id="UP000198937">
    <property type="component" value="Unassembled WGS sequence"/>
</dbReference>
<evidence type="ECO:0000313" key="1">
    <source>
        <dbReference type="EMBL" id="SCL52611.1"/>
    </source>
</evidence>